<reference evidence="2 3" key="1">
    <citation type="submission" date="2019-01" db="EMBL/GenBank/DDBJ databases">
        <authorList>
            <consortium name="Pathogen Informatics"/>
        </authorList>
    </citation>
    <scope>NUCLEOTIDE SEQUENCE [LARGE SCALE GENOMIC DNA]</scope>
    <source>
        <strain evidence="2 3">NCTC10179</strain>
    </source>
</reference>
<sequence length="348" mass="42217">MLKNNEYSFNEIADKLKIHRISLYHEIKKNSDLYGYIACSAQNKHDIRRQWSEQIKLRNTFEKYLEFSKLFLSKFDKKTWGVEVTYLVITNNYPEVNHPSLRTVFNWINSGIWVITRDDRLRKIYKKGRKRYISAVERLVGKRWVVPYWARPSKIDDRTDFGHWELDLIVGKTGLKQNHLLTFVERKSRFGLIKKVYSKDPWKILITLWDLIKEYRLNVKSITTDNGFEFNKLFYLGYRLKIKIYLTDPYASFEKGTIEHYNGIVRRFFKKRTNFNSVSDEKIKEILDKINQMPRKIHGYLSADEMFFDLNYYKEKWNPIPMEEKLFTKIQRRRPSNTSRNKFFKNKY</sequence>
<dbReference type="RefSeq" id="WP_223213877.1">
    <property type="nucleotide sequence ID" value="NZ_LR215039.1"/>
</dbReference>
<dbReference type="SUPFAM" id="SSF53098">
    <property type="entry name" value="Ribonuclease H-like"/>
    <property type="match status" value="1"/>
</dbReference>
<dbReference type="GO" id="GO:0005829">
    <property type="term" value="C:cytosol"/>
    <property type="evidence" value="ECO:0007669"/>
    <property type="project" value="TreeGrafter"/>
</dbReference>
<proteinExistence type="predicted"/>
<dbReference type="InterPro" id="IPR053392">
    <property type="entry name" value="Transposase_IS30-like"/>
</dbReference>
<dbReference type="NCBIfam" id="NF033563">
    <property type="entry name" value="transpos_IS30"/>
    <property type="match status" value="1"/>
</dbReference>
<dbReference type="InterPro" id="IPR001584">
    <property type="entry name" value="Integrase_cat-core"/>
</dbReference>
<gene>
    <name evidence="2" type="ORF">NCTC10179_00226</name>
</gene>
<organism evidence="2 3">
    <name type="scientific">Mycoplasmopsis columboralis</name>
    <dbReference type="NCBI Taxonomy" id="171282"/>
    <lineage>
        <taxon>Bacteria</taxon>
        <taxon>Bacillati</taxon>
        <taxon>Mycoplasmatota</taxon>
        <taxon>Mycoplasmoidales</taxon>
        <taxon>Metamycoplasmataceae</taxon>
        <taxon>Mycoplasmopsis</taxon>
    </lineage>
</organism>
<dbReference type="InterPro" id="IPR051917">
    <property type="entry name" value="Transposase-Integrase"/>
</dbReference>
<dbReference type="AlphaFoldDB" id="A0A449B688"/>
<name>A0A449B688_9BACT</name>
<dbReference type="PROSITE" id="PS50994">
    <property type="entry name" value="INTEGRASE"/>
    <property type="match status" value="1"/>
</dbReference>
<evidence type="ECO:0000259" key="1">
    <source>
        <dbReference type="PROSITE" id="PS50994"/>
    </source>
</evidence>
<dbReference type="Gene3D" id="3.30.420.10">
    <property type="entry name" value="Ribonuclease H-like superfamily/Ribonuclease H"/>
    <property type="match status" value="1"/>
</dbReference>
<dbReference type="PANTHER" id="PTHR10948:SF23">
    <property type="entry name" value="TRANSPOSASE INSI FOR INSERTION SEQUENCE ELEMENT IS30A-RELATED"/>
    <property type="match status" value="1"/>
</dbReference>
<accession>A0A449B688</accession>
<keyword evidence="3" id="KW-1185">Reference proteome</keyword>
<evidence type="ECO:0000313" key="2">
    <source>
        <dbReference type="EMBL" id="VEU76062.1"/>
    </source>
</evidence>
<feature type="domain" description="Integrase catalytic" evidence="1">
    <location>
        <begin position="148"/>
        <end position="311"/>
    </location>
</feature>
<dbReference type="PANTHER" id="PTHR10948">
    <property type="entry name" value="TRANSPOSASE"/>
    <property type="match status" value="1"/>
</dbReference>
<dbReference type="EMBL" id="LR215039">
    <property type="protein sequence ID" value="VEU76062.1"/>
    <property type="molecule type" value="Genomic_DNA"/>
</dbReference>
<dbReference type="InterPro" id="IPR036397">
    <property type="entry name" value="RNaseH_sf"/>
</dbReference>
<dbReference type="GO" id="GO:0032196">
    <property type="term" value="P:transposition"/>
    <property type="evidence" value="ECO:0007669"/>
    <property type="project" value="TreeGrafter"/>
</dbReference>
<dbReference type="GO" id="GO:0015074">
    <property type="term" value="P:DNA integration"/>
    <property type="evidence" value="ECO:0007669"/>
    <property type="project" value="InterPro"/>
</dbReference>
<dbReference type="GO" id="GO:0003676">
    <property type="term" value="F:nucleic acid binding"/>
    <property type="evidence" value="ECO:0007669"/>
    <property type="project" value="InterPro"/>
</dbReference>
<evidence type="ECO:0000313" key="3">
    <source>
        <dbReference type="Proteomes" id="UP000289497"/>
    </source>
</evidence>
<dbReference type="KEGG" id="mcou:NCTC10179_00226"/>
<dbReference type="GO" id="GO:0004803">
    <property type="term" value="F:transposase activity"/>
    <property type="evidence" value="ECO:0007669"/>
    <property type="project" value="TreeGrafter"/>
</dbReference>
<dbReference type="Proteomes" id="UP000289497">
    <property type="component" value="Chromosome"/>
</dbReference>
<protein>
    <submittedName>
        <fullName evidence="2">Transposase</fullName>
    </submittedName>
</protein>
<dbReference type="InterPro" id="IPR012337">
    <property type="entry name" value="RNaseH-like_sf"/>
</dbReference>